<dbReference type="AlphaFoldDB" id="X1R4A4"/>
<evidence type="ECO:0000313" key="1">
    <source>
        <dbReference type="EMBL" id="GAI75373.1"/>
    </source>
</evidence>
<comment type="caution">
    <text evidence="1">The sequence shown here is derived from an EMBL/GenBank/DDBJ whole genome shotgun (WGS) entry which is preliminary data.</text>
</comment>
<feature type="non-terminal residue" evidence="1">
    <location>
        <position position="1"/>
    </location>
</feature>
<proteinExistence type="predicted"/>
<dbReference type="EMBL" id="BARW01006406">
    <property type="protein sequence ID" value="GAI75373.1"/>
    <property type="molecule type" value="Genomic_DNA"/>
</dbReference>
<protein>
    <submittedName>
        <fullName evidence="1">Uncharacterized protein</fullName>
    </submittedName>
</protein>
<name>X1R4A4_9ZZZZ</name>
<organism evidence="1">
    <name type="scientific">marine sediment metagenome</name>
    <dbReference type="NCBI Taxonomy" id="412755"/>
    <lineage>
        <taxon>unclassified sequences</taxon>
        <taxon>metagenomes</taxon>
        <taxon>ecological metagenomes</taxon>
    </lineage>
</organism>
<gene>
    <name evidence="1" type="ORF">S12H4_13454</name>
</gene>
<reference evidence="1" key="1">
    <citation type="journal article" date="2014" name="Front. Microbiol.">
        <title>High frequency of phylogenetically diverse reductive dehalogenase-homologous genes in deep subseafloor sedimentary metagenomes.</title>
        <authorList>
            <person name="Kawai M."/>
            <person name="Futagami T."/>
            <person name="Toyoda A."/>
            <person name="Takaki Y."/>
            <person name="Nishi S."/>
            <person name="Hori S."/>
            <person name="Arai W."/>
            <person name="Tsubouchi T."/>
            <person name="Morono Y."/>
            <person name="Uchiyama I."/>
            <person name="Ito T."/>
            <person name="Fujiyama A."/>
            <person name="Inagaki F."/>
            <person name="Takami H."/>
        </authorList>
    </citation>
    <scope>NUCLEOTIDE SEQUENCE</scope>
    <source>
        <strain evidence="1">Expedition CK06-06</strain>
    </source>
</reference>
<accession>X1R4A4</accession>
<sequence>FVDWENLICEKLKELNEWNENGTKAKDTKAEYVVVITDLGVISKNPEILASNLYDVLVNRRTRIEVINEEHRDLLEKYQPDRLIKDQLEFIKPRLLAGLVEVCRKILKDDDK</sequence>